<keyword evidence="3" id="KW-1185">Reference proteome</keyword>
<gene>
    <name evidence="2" type="ORF">EYF80_050003</name>
</gene>
<comment type="caution">
    <text evidence="2">The sequence shown here is derived from an EMBL/GenBank/DDBJ whole genome shotgun (WGS) entry which is preliminary data.</text>
</comment>
<evidence type="ECO:0000313" key="2">
    <source>
        <dbReference type="EMBL" id="TNN39822.1"/>
    </source>
</evidence>
<evidence type="ECO:0000313" key="3">
    <source>
        <dbReference type="Proteomes" id="UP000314294"/>
    </source>
</evidence>
<protein>
    <submittedName>
        <fullName evidence="2">Uncharacterized protein</fullName>
    </submittedName>
</protein>
<dbReference type="EMBL" id="SRLO01001244">
    <property type="protein sequence ID" value="TNN39822.1"/>
    <property type="molecule type" value="Genomic_DNA"/>
</dbReference>
<name>A0A4Z2FHP0_9TELE</name>
<sequence length="82" mass="8808">MAGFGKVSTDVWGDDLSGVAECRLLSSRWRGKASTGGEDETNHRNVYRLGSASVNRGGRTPHGMSRSIAIPRGGEPVFFDLL</sequence>
<accession>A0A4Z2FHP0</accession>
<organism evidence="2 3">
    <name type="scientific">Liparis tanakae</name>
    <name type="common">Tanaka's snailfish</name>
    <dbReference type="NCBI Taxonomy" id="230148"/>
    <lineage>
        <taxon>Eukaryota</taxon>
        <taxon>Metazoa</taxon>
        <taxon>Chordata</taxon>
        <taxon>Craniata</taxon>
        <taxon>Vertebrata</taxon>
        <taxon>Euteleostomi</taxon>
        <taxon>Actinopterygii</taxon>
        <taxon>Neopterygii</taxon>
        <taxon>Teleostei</taxon>
        <taxon>Neoteleostei</taxon>
        <taxon>Acanthomorphata</taxon>
        <taxon>Eupercaria</taxon>
        <taxon>Perciformes</taxon>
        <taxon>Cottioidei</taxon>
        <taxon>Cottales</taxon>
        <taxon>Liparidae</taxon>
        <taxon>Liparis</taxon>
    </lineage>
</organism>
<evidence type="ECO:0000256" key="1">
    <source>
        <dbReference type="SAM" id="MobiDB-lite"/>
    </source>
</evidence>
<feature type="region of interest" description="Disordered" evidence="1">
    <location>
        <begin position="30"/>
        <end position="69"/>
    </location>
</feature>
<reference evidence="2 3" key="1">
    <citation type="submission" date="2019-03" db="EMBL/GenBank/DDBJ databases">
        <title>First draft genome of Liparis tanakae, snailfish: a comprehensive survey of snailfish specific genes.</title>
        <authorList>
            <person name="Kim W."/>
            <person name="Song I."/>
            <person name="Jeong J.-H."/>
            <person name="Kim D."/>
            <person name="Kim S."/>
            <person name="Ryu S."/>
            <person name="Song J.Y."/>
            <person name="Lee S.K."/>
        </authorList>
    </citation>
    <scope>NUCLEOTIDE SEQUENCE [LARGE SCALE GENOMIC DNA]</scope>
    <source>
        <tissue evidence="2">Muscle</tissue>
    </source>
</reference>
<proteinExistence type="predicted"/>
<dbReference type="AlphaFoldDB" id="A0A4Z2FHP0"/>
<dbReference type="Proteomes" id="UP000314294">
    <property type="component" value="Unassembled WGS sequence"/>
</dbReference>